<reference evidence="6" key="1">
    <citation type="journal article" date="2023" name="Plant J.">
        <title>Genome sequences and population genomics provide insights into the demographic history, inbreeding, and mutation load of two 'living fossil' tree species of Dipteronia.</title>
        <authorList>
            <person name="Feng Y."/>
            <person name="Comes H.P."/>
            <person name="Chen J."/>
            <person name="Zhu S."/>
            <person name="Lu R."/>
            <person name="Zhang X."/>
            <person name="Li P."/>
            <person name="Qiu J."/>
            <person name="Olsen K.M."/>
            <person name="Qiu Y."/>
        </authorList>
    </citation>
    <scope>NUCLEOTIDE SEQUENCE</scope>
    <source>
        <strain evidence="6">KIB01</strain>
    </source>
</reference>
<keyword evidence="2 4" id="KW-0285">Flavoprotein</keyword>
<dbReference type="AlphaFoldDB" id="A0AAD9U6D5"/>
<proteinExistence type="inferred from homology"/>
<feature type="binding site" evidence="4">
    <location>
        <position position="81"/>
    </location>
    <ligand>
        <name>FAD</name>
        <dbReference type="ChEBI" id="CHEBI:57692"/>
    </ligand>
</feature>
<dbReference type="SUPFAM" id="SSF48173">
    <property type="entry name" value="Cryptochrome/photolyase FAD-binding domain"/>
    <property type="match status" value="1"/>
</dbReference>
<dbReference type="GO" id="GO:0003677">
    <property type="term" value="F:DNA binding"/>
    <property type="evidence" value="ECO:0007669"/>
    <property type="project" value="TreeGrafter"/>
</dbReference>
<dbReference type="Gene3D" id="1.10.579.10">
    <property type="entry name" value="DNA Cyclobutane Dipyrimidine Photolyase, subunit A, domain 3"/>
    <property type="match status" value="1"/>
</dbReference>
<dbReference type="InterPro" id="IPR002081">
    <property type="entry name" value="Cryptochrome/DNA_photolyase_1"/>
</dbReference>
<keyword evidence="7" id="KW-1185">Reference proteome</keyword>
<dbReference type="GO" id="GO:0003904">
    <property type="term" value="F:deoxyribodipyrimidine photo-lyase activity"/>
    <property type="evidence" value="ECO:0007669"/>
    <property type="project" value="TreeGrafter"/>
</dbReference>
<protein>
    <recommendedName>
        <fullName evidence="5">Cryptochrome/DNA photolyase FAD-binding domain-containing protein</fullName>
    </recommendedName>
</protein>
<evidence type="ECO:0000256" key="3">
    <source>
        <dbReference type="ARBA" id="ARBA00022827"/>
    </source>
</evidence>
<gene>
    <name evidence="6" type="ORF">Ddye_015966</name>
</gene>
<dbReference type="GO" id="GO:0000719">
    <property type="term" value="P:photoreactive repair"/>
    <property type="evidence" value="ECO:0007669"/>
    <property type="project" value="TreeGrafter"/>
</dbReference>
<evidence type="ECO:0000259" key="5">
    <source>
        <dbReference type="Pfam" id="PF03441"/>
    </source>
</evidence>
<evidence type="ECO:0000313" key="6">
    <source>
        <dbReference type="EMBL" id="KAK2648477.1"/>
    </source>
</evidence>
<evidence type="ECO:0000313" key="7">
    <source>
        <dbReference type="Proteomes" id="UP001280121"/>
    </source>
</evidence>
<sequence>MYHLDDIPFNSSSMLDMYTQFHKASFNSMVTNSVLTNTYDYELPYVFDILVHKGMKFMGGESAAVGRVFEYFWKKDLVKVYKETRNGKLGPDYSMKFSPWLVSRSLSPCYIYEEVKRYERERQANDSIYGVLFELIWRDYFRFISLKYGNALLHLGGPRKVEHKWIQDQKLFESWRDGYTWYPLIHANIKELTTGYMSNRGQQIICSFLVRDMGILTILREQLF</sequence>
<accession>A0AAD9U6D5</accession>
<name>A0AAD9U6D5_9ROSI</name>
<dbReference type="InterPro" id="IPR036134">
    <property type="entry name" value="Crypto/Photolyase_FAD-like_sf"/>
</dbReference>
<dbReference type="Proteomes" id="UP001280121">
    <property type="component" value="Unassembled WGS sequence"/>
</dbReference>
<comment type="caution">
    <text evidence="6">The sequence shown here is derived from an EMBL/GenBank/DDBJ whole genome shotgun (WGS) entry which is preliminary data.</text>
</comment>
<keyword evidence="3 4" id="KW-0274">FAD</keyword>
<evidence type="ECO:0000256" key="2">
    <source>
        <dbReference type="ARBA" id="ARBA00022630"/>
    </source>
</evidence>
<dbReference type="EMBL" id="JANJYI010000005">
    <property type="protein sequence ID" value="KAK2648477.1"/>
    <property type="molecule type" value="Genomic_DNA"/>
</dbReference>
<comment type="similarity">
    <text evidence="1">Belongs to the DNA photolyase class-1 family.</text>
</comment>
<dbReference type="Pfam" id="PF03441">
    <property type="entry name" value="FAD_binding_7"/>
    <property type="match status" value="1"/>
</dbReference>
<dbReference type="GO" id="GO:0071949">
    <property type="term" value="F:FAD binding"/>
    <property type="evidence" value="ECO:0007669"/>
    <property type="project" value="TreeGrafter"/>
</dbReference>
<dbReference type="Gene3D" id="1.25.40.80">
    <property type="match status" value="1"/>
</dbReference>
<dbReference type="PANTHER" id="PTHR11455">
    <property type="entry name" value="CRYPTOCHROME"/>
    <property type="match status" value="1"/>
</dbReference>
<evidence type="ECO:0000256" key="1">
    <source>
        <dbReference type="ARBA" id="ARBA00005862"/>
    </source>
</evidence>
<feature type="binding site" evidence="4">
    <location>
        <begin position="134"/>
        <end position="141"/>
    </location>
    <ligand>
        <name>FAD</name>
        <dbReference type="ChEBI" id="CHEBI:57692"/>
    </ligand>
</feature>
<organism evidence="6 7">
    <name type="scientific">Dipteronia dyeriana</name>
    <dbReference type="NCBI Taxonomy" id="168575"/>
    <lineage>
        <taxon>Eukaryota</taxon>
        <taxon>Viridiplantae</taxon>
        <taxon>Streptophyta</taxon>
        <taxon>Embryophyta</taxon>
        <taxon>Tracheophyta</taxon>
        <taxon>Spermatophyta</taxon>
        <taxon>Magnoliopsida</taxon>
        <taxon>eudicotyledons</taxon>
        <taxon>Gunneridae</taxon>
        <taxon>Pentapetalae</taxon>
        <taxon>rosids</taxon>
        <taxon>malvids</taxon>
        <taxon>Sapindales</taxon>
        <taxon>Sapindaceae</taxon>
        <taxon>Hippocastanoideae</taxon>
        <taxon>Acereae</taxon>
        <taxon>Dipteronia</taxon>
    </lineage>
</organism>
<feature type="domain" description="Cryptochrome/DNA photolyase FAD-binding" evidence="5">
    <location>
        <begin position="132"/>
        <end position="215"/>
    </location>
</feature>
<comment type="cofactor">
    <cofactor evidence="4">
        <name>FAD</name>
        <dbReference type="ChEBI" id="CHEBI:57692"/>
    </cofactor>
    <text evidence="4">Binds 1 FAD per subunit.</text>
</comment>
<evidence type="ECO:0000256" key="4">
    <source>
        <dbReference type="PIRSR" id="PIRSR602081-1"/>
    </source>
</evidence>
<dbReference type="InterPro" id="IPR005101">
    <property type="entry name" value="Cryptochr/Photolyase_FAD-bd"/>
</dbReference>
<feature type="binding site" evidence="4">
    <location>
        <begin position="94"/>
        <end position="98"/>
    </location>
    <ligand>
        <name>FAD</name>
        <dbReference type="ChEBI" id="CHEBI:57692"/>
    </ligand>
</feature>
<dbReference type="PANTHER" id="PTHR11455:SF22">
    <property type="entry name" value="CRYPTOCHROME DASH"/>
    <property type="match status" value="1"/>
</dbReference>